<dbReference type="AlphaFoldDB" id="A0A0G0KZF8"/>
<comment type="caution">
    <text evidence="10">Lacks conserved residue(s) required for the propagation of feature annotation.</text>
</comment>
<keyword evidence="7 10" id="KW-0811">Translocation</keyword>
<feature type="transmembrane region" description="Helical" evidence="10">
    <location>
        <begin position="116"/>
        <end position="136"/>
    </location>
</feature>
<keyword evidence="8 10" id="KW-0472">Membrane</keyword>
<evidence type="ECO:0000256" key="5">
    <source>
        <dbReference type="ARBA" id="ARBA00022927"/>
    </source>
</evidence>
<evidence type="ECO:0000256" key="9">
    <source>
        <dbReference type="ARBA" id="ARBA00039733"/>
    </source>
</evidence>
<gene>
    <name evidence="10" type="primary">secY</name>
    <name evidence="12" type="ORF">US62_C0008G0020</name>
</gene>
<evidence type="ECO:0000256" key="4">
    <source>
        <dbReference type="ARBA" id="ARBA00022692"/>
    </source>
</evidence>
<evidence type="ECO:0000256" key="2">
    <source>
        <dbReference type="ARBA" id="ARBA00005751"/>
    </source>
</evidence>
<organism evidence="12 13">
    <name type="scientific">Candidatus Woesebacteria bacterium GW2011_GWA1_37_8</name>
    <dbReference type="NCBI Taxonomy" id="1618546"/>
    <lineage>
        <taxon>Bacteria</taxon>
        <taxon>Candidatus Woeseibacteriota</taxon>
    </lineage>
</organism>
<proteinExistence type="inferred from homology"/>
<dbReference type="Proteomes" id="UP000034603">
    <property type="component" value="Unassembled WGS sequence"/>
</dbReference>
<dbReference type="EMBL" id="LBTR01000008">
    <property type="protein sequence ID" value="KKQ45866.1"/>
    <property type="molecule type" value="Genomic_DNA"/>
</dbReference>
<feature type="transmembrane region" description="Helical" evidence="10">
    <location>
        <begin position="388"/>
        <end position="409"/>
    </location>
</feature>
<feature type="transmembrane region" description="Helical" evidence="10">
    <location>
        <begin position="179"/>
        <end position="196"/>
    </location>
</feature>
<comment type="caution">
    <text evidence="12">The sequence shown here is derived from an EMBL/GenBank/DDBJ whole genome shotgun (WGS) entry which is preliminary data.</text>
</comment>
<protein>
    <recommendedName>
        <fullName evidence="9 10">Protein translocase subunit SecY</fullName>
    </recommendedName>
</protein>
<evidence type="ECO:0000256" key="11">
    <source>
        <dbReference type="RuleBase" id="RU004349"/>
    </source>
</evidence>
<keyword evidence="10" id="KW-1003">Cell membrane</keyword>
<evidence type="ECO:0000256" key="8">
    <source>
        <dbReference type="ARBA" id="ARBA00023136"/>
    </source>
</evidence>
<evidence type="ECO:0000313" key="12">
    <source>
        <dbReference type="EMBL" id="KKQ45866.1"/>
    </source>
</evidence>
<dbReference type="GO" id="GO:0043952">
    <property type="term" value="P:protein transport by the Sec complex"/>
    <property type="evidence" value="ECO:0007669"/>
    <property type="project" value="UniProtKB-UniRule"/>
</dbReference>
<feature type="transmembrane region" description="Helical" evidence="10">
    <location>
        <begin position="262"/>
        <end position="286"/>
    </location>
</feature>
<evidence type="ECO:0000256" key="6">
    <source>
        <dbReference type="ARBA" id="ARBA00022989"/>
    </source>
</evidence>
<evidence type="ECO:0000313" key="13">
    <source>
        <dbReference type="Proteomes" id="UP000034603"/>
    </source>
</evidence>
<dbReference type="PROSITE" id="PS00755">
    <property type="entry name" value="SECY_1"/>
    <property type="match status" value="1"/>
</dbReference>
<sequence>MLASIKQFFTRIVKTPDIRKKLITTAAILVVFRLIAHIPASGIDATSLKALFSGSPLLSLLDVFSGGTLANFSIMALGLTPYINASIILQLLTHVIPKLEELSKEGEYGQERINQYTRALTIPLAAGQAFGMYTLLRSQGVITNLNPVSLLALIVTMTAGSMLAVWFGELITEYGLSNGISFLIFAGIVARLPITLGQSVSVITAADVLKVGVFAAASVLIVALIVFMNEATRQIPVNYSRRIGKTGLSSSYLPLRLNQAGVIPIIFAVSLVLMPSLATQFLSGLGNPKIAGLATSVATYFNPNTFLYNAIYFLLVFGFTYFYTSVVFNPEQISENLQKSGGFIPGIRPGATTSKYLSQVLNRITLVGATFLGLIAVLPSFFQNAIGVANLAIGGTGILIVVSVVLELTRDLESKLVMKRYDTYLRS</sequence>
<comment type="function">
    <text evidence="10">The central subunit of the protein translocation channel SecYEG. Consists of two halves formed by TMs 1-5 and 6-10. These two domains form a lateral gate at the front which open onto the bilayer between TMs 2 and 7, and are clamped together by SecE at the back. The channel is closed by both a pore ring composed of hydrophobic SecY resides and a short helix (helix 2A) on the extracellular side of the membrane which forms a plug. The plug probably moves laterally to allow the channel to open. The ring and the pore may move independently.</text>
</comment>
<dbReference type="PIRSF" id="PIRSF004557">
    <property type="entry name" value="SecY"/>
    <property type="match status" value="1"/>
</dbReference>
<feature type="transmembrane region" description="Helical" evidence="10">
    <location>
        <begin position="148"/>
        <end position="167"/>
    </location>
</feature>
<dbReference type="InterPro" id="IPR026593">
    <property type="entry name" value="SecY"/>
</dbReference>
<keyword evidence="3 10" id="KW-0813">Transport</keyword>
<evidence type="ECO:0000256" key="3">
    <source>
        <dbReference type="ARBA" id="ARBA00022448"/>
    </source>
</evidence>
<dbReference type="SUPFAM" id="SSF103491">
    <property type="entry name" value="Preprotein translocase SecY subunit"/>
    <property type="match status" value="1"/>
</dbReference>
<dbReference type="NCBIfam" id="TIGR00967">
    <property type="entry name" value="3a0501s007"/>
    <property type="match status" value="1"/>
</dbReference>
<name>A0A0G0KZF8_9BACT</name>
<evidence type="ECO:0000256" key="10">
    <source>
        <dbReference type="HAMAP-Rule" id="MF_01465"/>
    </source>
</evidence>
<dbReference type="PANTHER" id="PTHR10906">
    <property type="entry name" value="SECY/SEC61-ALPHA FAMILY MEMBER"/>
    <property type="match status" value="1"/>
</dbReference>
<evidence type="ECO:0000256" key="7">
    <source>
        <dbReference type="ARBA" id="ARBA00023010"/>
    </source>
</evidence>
<dbReference type="GO" id="GO:0006605">
    <property type="term" value="P:protein targeting"/>
    <property type="evidence" value="ECO:0007669"/>
    <property type="project" value="UniProtKB-UniRule"/>
</dbReference>
<dbReference type="PATRIC" id="fig|1618546.3.peg.262"/>
<dbReference type="InterPro" id="IPR030659">
    <property type="entry name" value="SecY_CS"/>
</dbReference>
<dbReference type="HAMAP" id="MF_01465">
    <property type="entry name" value="SecY"/>
    <property type="match status" value="1"/>
</dbReference>
<dbReference type="GO" id="GO:0065002">
    <property type="term" value="P:intracellular protein transmembrane transport"/>
    <property type="evidence" value="ECO:0007669"/>
    <property type="project" value="UniProtKB-UniRule"/>
</dbReference>
<keyword evidence="5 10" id="KW-0653">Protein transport</keyword>
<feature type="transmembrane region" description="Helical" evidence="10">
    <location>
        <begin position="306"/>
        <end position="328"/>
    </location>
</feature>
<feature type="transmembrane region" description="Helical" evidence="10">
    <location>
        <begin position="208"/>
        <end position="228"/>
    </location>
</feature>
<dbReference type="PRINTS" id="PR00303">
    <property type="entry name" value="SECYTRNLCASE"/>
</dbReference>
<feature type="transmembrane region" description="Helical" evidence="10">
    <location>
        <begin position="74"/>
        <end position="96"/>
    </location>
</feature>
<dbReference type="InterPro" id="IPR023201">
    <property type="entry name" value="SecY_dom_sf"/>
</dbReference>
<comment type="similarity">
    <text evidence="2 10 11">Belongs to the SecY/SEC61-alpha family.</text>
</comment>
<comment type="subunit">
    <text evidence="10">Component of the Sec protein translocase complex. Heterotrimer consisting of SecY, SecE and SecG subunits. The heterotrimers can form oligomers, although 1 heterotrimer is thought to be able to translocate proteins. Interacts with the ribosome. Interacts with SecDF, and other proteins may be involved. Interacts with SecA.</text>
</comment>
<dbReference type="GO" id="GO:0005886">
    <property type="term" value="C:plasma membrane"/>
    <property type="evidence" value="ECO:0007669"/>
    <property type="project" value="UniProtKB-SubCell"/>
</dbReference>
<dbReference type="Gene3D" id="1.10.3370.10">
    <property type="entry name" value="SecY subunit domain"/>
    <property type="match status" value="1"/>
</dbReference>
<reference evidence="12 13" key="1">
    <citation type="journal article" date="2015" name="Nature">
        <title>rRNA introns, odd ribosomes, and small enigmatic genomes across a large radiation of phyla.</title>
        <authorList>
            <person name="Brown C.T."/>
            <person name="Hug L.A."/>
            <person name="Thomas B.C."/>
            <person name="Sharon I."/>
            <person name="Castelle C.J."/>
            <person name="Singh A."/>
            <person name="Wilkins M.J."/>
            <person name="Williams K.H."/>
            <person name="Banfield J.F."/>
        </authorList>
    </citation>
    <scope>NUCLEOTIDE SEQUENCE [LARGE SCALE GENOMIC DNA]</scope>
</reference>
<evidence type="ECO:0000256" key="1">
    <source>
        <dbReference type="ARBA" id="ARBA00004141"/>
    </source>
</evidence>
<dbReference type="InterPro" id="IPR002208">
    <property type="entry name" value="SecY/SEC61-alpha"/>
</dbReference>
<comment type="subcellular location">
    <subcellularLocation>
        <location evidence="10">Cell membrane</location>
        <topology evidence="10">Multi-pass membrane protein</topology>
    </subcellularLocation>
    <subcellularLocation>
        <location evidence="1">Membrane</location>
        <topology evidence="1">Multi-pass membrane protein</topology>
    </subcellularLocation>
</comment>
<accession>A0A0G0KZF8</accession>
<feature type="transmembrane region" description="Helical" evidence="10">
    <location>
        <begin position="364"/>
        <end position="382"/>
    </location>
</feature>
<dbReference type="FunFam" id="1.10.3370.10:FF:000001">
    <property type="entry name" value="Preprotein translocase subunit SecY"/>
    <property type="match status" value="1"/>
</dbReference>
<keyword evidence="4 10" id="KW-0812">Transmembrane</keyword>
<keyword evidence="6 10" id="KW-1133">Transmembrane helix</keyword>
<dbReference type="Pfam" id="PF00344">
    <property type="entry name" value="SecY"/>
    <property type="match status" value="1"/>
</dbReference>